<evidence type="ECO:0000313" key="1">
    <source>
        <dbReference type="EMBL" id="CAL8071132.1"/>
    </source>
</evidence>
<gene>
    <name evidence="1" type="ORF">ODALV1_LOCUS1570</name>
</gene>
<evidence type="ECO:0000313" key="2">
    <source>
        <dbReference type="Proteomes" id="UP001642540"/>
    </source>
</evidence>
<dbReference type="EMBL" id="CAXLJM020000004">
    <property type="protein sequence ID" value="CAL8071132.1"/>
    <property type="molecule type" value="Genomic_DNA"/>
</dbReference>
<reference evidence="1 2" key="1">
    <citation type="submission" date="2024-08" db="EMBL/GenBank/DDBJ databases">
        <authorList>
            <person name="Cucini C."/>
            <person name="Frati F."/>
        </authorList>
    </citation>
    <scope>NUCLEOTIDE SEQUENCE [LARGE SCALE GENOMIC DNA]</scope>
</reference>
<keyword evidence="2" id="KW-1185">Reference proteome</keyword>
<sequence>MGPPNIRMVREILRISRGVSNDGSSQVYGVYVSSVQQGLHWVSRAELLCCDSTPSHSRKYRAL</sequence>
<dbReference type="Proteomes" id="UP001642540">
    <property type="component" value="Unassembled WGS sequence"/>
</dbReference>
<protein>
    <submittedName>
        <fullName evidence="1">Uncharacterized protein</fullName>
    </submittedName>
</protein>
<organism evidence="1 2">
    <name type="scientific">Orchesella dallaii</name>
    <dbReference type="NCBI Taxonomy" id="48710"/>
    <lineage>
        <taxon>Eukaryota</taxon>
        <taxon>Metazoa</taxon>
        <taxon>Ecdysozoa</taxon>
        <taxon>Arthropoda</taxon>
        <taxon>Hexapoda</taxon>
        <taxon>Collembola</taxon>
        <taxon>Entomobryomorpha</taxon>
        <taxon>Entomobryoidea</taxon>
        <taxon>Orchesellidae</taxon>
        <taxon>Orchesellinae</taxon>
        <taxon>Orchesella</taxon>
    </lineage>
</organism>
<accession>A0ABP1PP04</accession>
<comment type="caution">
    <text evidence="1">The sequence shown here is derived from an EMBL/GenBank/DDBJ whole genome shotgun (WGS) entry which is preliminary data.</text>
</comment>
<proteinExistence type="predicted"/>
<name>A0ABP1PP04_9HEXA</name>